<dbReference type="Gene3D" id="1.25.40.10">
    <property type="entry name" value="Tetratricopeptide repeat domain"/>
    <property type="match status" value="1"/>
</dbReference>
<feature type="region of interest" description="Disordered" evidence="1">
    <location>
        <begin position="818"/>
        <end position="908"/>
    </location>
</feature>
<feature type="compositionally biased region" description="Acidic residues" evidence="1">
    <location>
        <begin position="601"/>
        <end position="618"/>
    </location>
</feature>
<accession>A0A9P3M0C7</accession>
<feature type="region of interest" description="Disordered" evidence="1">
    <location>
        <begin position="86"/>
        <end position="123"/>
    </location>
</feature>
<evidence type="ECO:0000256" key="1">
    <source>
        <dbReference type="SAM" id="MobiDB-lite"/>
    </source>
</evidence>
<dbReference type="Pfam" id="PF10374">
    <property type="entry name" value="EST1"/>
    <property type="match status" value="1"/>
</dbReference>
<proteinExistence type="predicted"/>
<feature type="domain" description="DNA/RNA-binding" evidence="2">
    <location>
        <begin position="217"/>
        <end position="516"/>
    </location>
</feature>
<evidence type="ECO:0000259" key="2">
    <source>
        <dbReference type="Pfam" id="PF10373"/>
    </source>
</evidence>
<dbReference type="InterPro" id="IPR011990">
    <property type="entry name" value="TPR-like_helical_dom_sf"/>
</dbReference>
<dbReference type="SUPFAM" id="SSF48452">
    <property type="entry name" value="TPR-like"/>
    <property type="match status" value="1"/>
</dbReference>
<feature type="compositionally biased region" description="Basic and acidic residues" evidence="1">
    <location>
        <begin position="86"/>
        <end position="104"/>
    </location>
</feature>
<dbReference type="GO" id="GO:0000184">
    <property type="term" value="P:nuclear-transcribed mRNA catabolic process, nonsense-mediated decay"/>
    <property type="evidence" value="ECO:0007669"/>
    <property type="project" value="TreeGrafter"/>
</dbReference>
<sequence length="908" mass="102359">MTEDPQSIWLERYQSTQAQERNLKELLHQKGASGVTSARDRLREEYERLILSDIVLAQSKEIESALWKNVFYIVIDGYRRKLATLERPENNQGSDRRDDRRDGRGGGGRQHGTRGNKKPVPSVELRKVSTKFRAFIQEATGFYHRLIQNLASCYDLNEMGANMQSFPLAGKNPTLEISDAARQCAINSCHKCYIFLGDLARYRQTYNDSPKKNWSAARDYYNEARNLLPSSGNPYNQLAVIATFAPNNFLALYFYYRSLAVRLPFMTARNNIKVLIQKMSADPEKGKKFVKDERFNDRNSANSKDSSLLNDFLAKFILLHGSLFLRQVESFDGKLMCEPLEGLFLDRQIDPDLLLKIQIVNMSSLYTMCYIPLQDDGPSVTPQDQLTAERHALKLILTTFATMLHYSVPDLDQHRNGDSKNRTRPADYLPTNVHRSMPTLRLSLKWMQVNLHHVKRLTDGLSQQEKATFKLDQIWDNLATFLNLLADVYPFTEDTIFCRDVLKEDAEIQGFAALKRSIDERPLSIIPPSKISPKAEMQMRVADMFQDALSLGRVEWVEFYGGSVDGMDGNRILHFDTEPISEEEQDKHGDSAETTVRAFEEESQEEEEETDYEREAGDEALNPFHPVKATPQSSSARPPKDQPQDVEDDSEQRQAVDALVFDDDDDNDLSLIVGRDDEDDEDEEEEVVLFTGRKNIVGGKPTPKPAHLKTTGVIGGGRRSSLSPTNSNHSSPGLNENGPSTSGSMGGARMNSSPSVDSVFGGFQFGVPDDWRQSISSIRTSRTMEAISPSENTWGGLSAHALGNGLISPTSYEPRDGSVLNGFGSIPSRGPPGIPFPASPLNADPPAYFADPAFPHHQSRQPMYAPHVRPKFQYQSPPQSQQQEQQEYLHRSRPGTAQHQVIQDRDWR</sequence>
<dbReference type="OrthoDB" id="69928at2759"/>
<reference evidence="4" key="2">
    <citation type="journal article" date="2022" name="Microbiol. Resour. Announc.">
        <title>Whole-Genome Sequence of Entomortierella parvispora E1425, a Mucoromycotan Fungus Associated with Burkholderiaceae-Related Endosymbiotic Bacteria.</title>
        <authorList>
            <person name="Herlambang A."/>
            <person name="Guo Y."/>
            <person name="Takashima Y."/>
            <person name="Narisawa K."/>
            <person name="Ohta H."/>
            <person name="Nishizawa T."/>
        </authorList>
    </citation>
    <scope>NUCLEOTIDE SEQUENCE</scope>
    <source>
        <strain evidence="4">E1425</strain>
    </source>
</reference>
<dbReference type="InterPro" id="IPR045153">
    <property type="entry name" value="Est1/Ebs1-like"/>
</dbReference>
<feature type="region of interest" description="Disordered" evidence="1">
    <location>
        <begin position="578"/>
        <end position="755"/>
    </location>
</feature>
<feature type="compositionally biased region" description="Polar residues" evidence="1">
    <location>
        <begin position="733"/>
        <end position="743"/>
    </location>
</feature>
<dbReference type="Pfam" id="PF10373">
    <property type="entry name" value="EST1_DNA_bind"/>
    <property type="match status" value="1"/>
</dbReference>
<keyword evidence="5" id="KW-1185">Reference proteome</keyword>
<dbReference type="PANTHER" id="PTHR15696:SF0">
    <property type="entry name" value="TELOMERASE-BINDING PROTEIN EST1A"/>
    <property type="match status" value="1"/>
</dbReference>
<dbReference type="EMBL" id="BQFW01000013">
    <property type="protein sequence ID" value="GJJ77138.1"/>
    <property type="molecule type" value="Genomic_DNA"/>
</dbReference>
<feature type="domain" description="Telomerase activating protein Est1-like N-terminal" evidence="3">
    <location>
        <begin position="62"/>
        <end position="207"/>
    </location>
</feature>
<feature type="compositionally biased region" description="Pro residues" evidence="1">
    <location>
        <begin position="829"/>
        <end position="838"/>
    </location>
</feature>
<evidence type="ECO:0000259" key="3">
    <source>
        <dbReference type="Pfam" id="PF10374"/>
    </source>
</evidence>
<feature type="compositionally biased region" description="Low complexity" evidence="1">
    <location>
        <begin position="720"/>
        <end position="732"/>
    </location>
</feature>
<dbReference type="InterPro" id="IPR018834">
    <property type="entry name" value="DNA/RNA-bd_Est1-type"/>
</dbReference>
<dbReference type="Proteomes" id="UP000827284">
    <property type="component" value="Unassembled WGS sequence"/>
</dbReference>
<feature type="compositionally biased region" description="Acidic residues" evidence="1">
    <location>
        <begin position="676"/>
        <end position="687"/>
    </location>
</feature>
<organism evidence="4 5">
    <name type="scientific">Entomortierella parvispora</name>
    <dbReference type="NCBI Taxonomy" id="205924"/>
    <lineage>
        <taxon>Eukaryota</taxon>
        <taxon>Fungi</taxon>
        <taxon>Fungi incertae sedis</taxon>
        <taxon>Mucoromycota</taxon>
        <taxon>Mortierellomycotina</taxon>
        <taxon>Mortierellomycetes</taxon>
        <taxon>Mortierellales</taxon>
        <taxon>Mortierellaceae</taxon>
        <taxon>Entomortierella</taxon>
    </lineage>
</organism>
<gene>
    <name evidence="4" type="ORF">EMPS_09497</name>
</gene>
<evidence type="ECO:0000313" key="5">
    <source>
        <dbReference type="Proteomes" id="UP000827284"/>
    </source>
</evidence>
<dbReference type="AlphaFoldDB" id="A0A9P3M0C7"/>
<evidence type="ECO:0000313" key="4">
    <source>
        <dbReference type="EMBL" id="GJJ77138.1"/>
    </source>
</evidence>
<feature type="compositionally biased region" description="Low complexity" evidence="1">
    <location>
        <begin position="873"/>
        <end position="886"/>
    </location>
</feature>
<comment type="caution">
    <text evidence="4">The sequence shown here is derived from an EMBL/GenBank/DDBJ whole genome shotgun (WGS) entry which is preliminary data.</text>
</comment>
<reference evidence="4" key="1">
    <citation type="submission" date="2021-11" db="EMBL/GenBank/DDBJ databases">
        <authorList>
            <person name="Herlambang A."/>
            <person name="Guo Y."/>
            <person name="Takashima Y."/>
            <person name="Nishizawa T."/>
        </authorList>
    </citation>
    <scope>NUCLEOTIDE SEQUENCE</scope>
    <source>
        <strain evidence="4">E1425</strain>
    </source>
</reference>
<dbReference type="GO" id="GO:0070034">
    <property type="term" value="F:telomerase RNA binding"/>
    <property type="evidence" value="ECO:0007669"/>
    <property type="project" value="TreeGrafter"/>
</dbReference>
<evidence type="ECO:0008006" key="6">
    <source>
        <dbReference type="Google" id="ProtNLM"/>
    </source>
</evidence>
<protein>
    <recommendedName>
        <fullName evidence="6">Protein SMG7</fullName>
    </recommendedName>
</protein>
<name>A0A9P3M0C7_9FUNG</name>
<dbReference type="GO" id="GO:0042162">
    <property type="term" value="F:telomeric DNA binding"/>
    <property type="evidence" value="ECO:0007669"/>
    <property type="project" value="TreeGrafter"/>
</dbReference>
<dbReference type="InterPro" id="IPR019458">
    <property type="entry name" value="Est1-like_N"/>
</dbReference>
<feature type="compositionally biased region" description="Low complexity" evidence="1">
    <location>
        <begin position="844"/>
        <end position="855"/>
    </location>
</feature>
<dbReference type="GO" id="GO:0005697">
    <property type="term" value="C:telomerase holoenzyme complex"/>
    <property type="evidence" value="ECO:0007669"/>
    <property type="project" value="TreeGrafter"/>
</dbReference>
<dbReference type="PANTHER" id="PTHR15696">
    <property type="entry name" value="SMG-7 SUPPRESSOR WITH MORPHOLOGICAL EFFECT ON GENITALIA PROTEIN 7"/>
    <property type="match status" value="1"/>
</dbReference>